<dbReference type="GO" id="GO:0016491">
    <property type="term" value="F:oxidoreductase activity"/>
    <property type="evidence" value="ECO:0007669"/>
    <property type="project" value="InterPro"/>
</dbReference>
<dbReference type="Gene3D" id="3.40.30.10">
    <property type="entry name" value="Glutaredoxin"/>
    <property type="match status" value="1"/>
</dbReference>
<evidence type="ECO:0000256" key="4">
    <source>
        <dbReference type="ARBA" id="ARBA00023157"/>
    </source>
</evidence>
<keyword evidence="4" id="KW-1015">Disulfide bond</keyword>
<dbReference type="GO" id="GO:0016209">
    <property type="term" value="F:antioxidant activity"/>
    <property type="evidence" value="ECO:0007669"/>
    <property type="project" value="InterPro"/>
</dbReference>
<evidence type="ECO:0000256" key="1">
    <source>
        <dbReference type="ARBA" id="ARBA00004196"/>
    </source>
</evidence>
<dbReference type="PANTHER" id="PTHR42852:SF6">
    <property type="entry name" value="THIOL:DISULFIDE INTERCHANGE PROTEIN DSBE"/>
    <property type="match status" value="1"/>
</dbReference>
<dbReference type="Pfam" id="PF00578">
    <property type="entry name" value="AhpC-TSA"/>
    <property type="match status" value="1"/>
</dbReference>
<dbReference type="InterPro" id="IPR036249">
    <property type="entry name" value="Thioredoxin-like_sf"/>
</dbReference>
<keyword evidence="6" id="KW-1133">Transmembrane helix</keyword>
<proteinExistence type="predicted"/>
<protein>
    <submittedName>
        <fullName evidence="8">Thiol-disulfide oxidoreductase ResA</fullName>
    </submittedName>
</protein>
<dbReference type="AlphaFoldDB" id="A0AB39HHA6"/>
<comment type="subcellular location">
    <subcellularLocation>
        <location evidence="1">Cell envelope</location>
    </subcellularLocation>
</comment>
<keyword evidence="2" id="KW-0201">Cytochrome c-type biogenesis</keyword>
<evidence type="ECO:0000259" key="7">
    <source>
        <dbReference type="PROSITE" id="PS51352"/>
    </source>
</evidence>
<evidence type="ECO:0000256" key="2">
    <source>
        <dbReference type="ARBA" id="ARBA00022748"/>
    </source>
</evidence>
<evidence type="ECO:0000313" key="8">
    <source>
        <dbReference type="EMBL" id="XDK31262.1"/>
    </source>
</evidence>
<keyword evidence="6" id="KW-0472">Membrane</keyword>
<organism evidence="8">
    <name type="scientific">Ornithinibacillus sp. 4-3</name>
    <dbReference type="NCBI Taxonomy" id="3231488"/>
    <lineage>
        <taxon>Bacteria</taxon>
        <taxon>Bacillati</taxon>
        <taxon>Bacillota</taxon>
        <taxon>Bacilli</taxon>
        <taxon>Bacillales</taxon>
        <taxon>Bacillaceae</taxon>
        <taxon>Ornithinibacillus</taxon>
    </lineage>
</organism>
<dbReference type="PROSITE" id="PS51352">
    <property type="entry name" value="THIOREDOXIN_2"/>
    <property type="match status" value="1"/>
</dbReference>
<dbReference type="PANTHER" id="PTHR42852">
    <property type="entry name" value="THIOL:DISULFIDE INTERCHANGE PROTEIN DSBE"/>
    <property type="match status" value="1"/>
</dbReference>
<dbReference type="EMBL" id="CP162599">
    <property type="protein sequence ID" value="XDK31262.1"/>
    <property type="molecule type" value="Genomic_DNA"/>
</dbReference>
<dbReference type="RefSeq" id="WP_368651990.1">
    <property type="nucleotide sequence ID" value="NZ_CP162599.1"/>
</dbReference>
<dbReference type="GO" id="GO:0030313">
    <property type="term" value="C:cell envelope"/>
    <property type="evidence" value="ECO:0007669"/>
    <property type="project" value="UniProtKB-SubCell"/>
</dbReference>
<keyword evidence="3" id="KW-0735">Signal-anchor</keyword>
<keyword evidence="6" id="KW-0812">Transmembrane</keyword>
<dbReference type="GO" id="GO:0017004">
    <property type="term" value="P:cytochrome complex assembly"/>
    <property type="evidence" value="ECO:0007669"/>
    <property type="project" value="UniProtKB-KW"/>
</dbReference>
<name>A0AB39HHA6_9BACI</name>
<feature type="domain" description="Thioredoxin" evidence="7">
    <location>
        <begin position="47"/>
        <end position="189"/>
    </location>
</feature>
<gene>
    <name evidence="8" type="primary">resA</name>
    <name evidence="8" type="ORF">AB4Y30_09440</name>
</gene>
<dbReference type="SUPFAM" id="SSF52833">
    <property type="entry name" value="Thioredoxin-like"/>
    <property type="match status" value="1"/>
</dbReference>
<accession>A0AB39HHA6</accession>
<reference evidence="8" key="1">
    <citation type="submission" date="2024-07" db="EMBL/GenBank/DDBJ databases">
        <title>Halotolerant mesophilic bacterium Ornithinibacillus sp. 4-3, sp. nov., isolated from soil.</title>
        <authorList>
            <person name="Sidarenka A.V."/>
            <person name="Guliayeva D.E."/>
            <person name="Leanovich S.I."/>
            <person name="Hileuskaya K.S."/>
            <person name="Akhremchuk A.E."/>
            <person name="Sikolenko M.A."/>
            <person name="Valentovich L.N."/>
        </authorList>
    </citation>
    <scope>NUCLEOTIDE SEQUENCE</scope>
    <source>
        <strain evidence="8">4-3</strain>
    </source>
</reference>
<keyword evidence="5" id="KW-0676">Redox-active center</keyword>
<sequence>MNLDDVRETKKKKIQKRYIFRIIILGILVAAVVFALVSNSKKDNTIYKVGDQAPDFTLQQINENNELEQVRLSDFKGKGIMLNFWATFCKPCEAEMPYMQELYPEYKDKGIEIIAVSLDTTELVVNNFIDKYDLTFPIPHDQKGTSRDLYKVGPIPSTFFIDPEGKIVEKIDGALTLDRLEGYFQEIMPES</sequence>
<evidence type="ECO:0000256" key="3">
    <source>
        <dbReference type="ARBA" id="ARBA00022968"/>
    </source>
</evidence>
<dbReference type="CDD" id="cd02966">
    <property type="entry name" value="TlpA_like_family"/>
    <property type="match status" value="1"/>
</dbReference>
<evidence type="ECO:0000256" key="6">
    <source>
        <dbReference type="SAM" id="Phobius"/>
    </source>
</evidence>
<feature type="transmembrane region" description="Helical" evidence="6">
    <location>
        <begin position="18"/>
        <end position="37"/>
    </location>
</feature>
<dbReference type="InterPro" id="IPR000866">
    <property type="entry name" value="AhpC/TSA"/>
</dbReference>
<dbReference type="InterPro" id="IPR013766">
    <property type="entry name" value="Thioredoxin_domain"/>
</dbReference>
<evidence type="ECO:0000256" key="5">
    <source>
        <dbReference type="ARBA" id="ARBA00023284"/>
    </source>
</evidence>
<dbReference type="InterPro" id="IPR050553">
    <property type="entry name" value="Thioredoxin_ResA/DsbE_sf"/>
</dbReference>
<dbReference type="NCBIfam" id="NF002854">
    <property type="entry name" value="PRK03147.1"/>
    <property type="match status" value="1"/>
</dbReference>